<dbReference type="EMBL" id="CP094241">
    <property type="protein sequence ID" value="UNV84737.1"/>
    <property type="molecule type" value="Genomic_DNA"/>
</dbReference>
<dbReference type="EMBL" id="AFQE01000014">
    <property type="protein sequence ID" value="EGQ78406.1"/>
    <property type="molecule type" value="Genomic_DNA"/>
</dbReference>
<keyword evidence="1" id="KW-0808">Transferase</keyword>
<evidence type="ECO:0000313" key="2">
    <source>
        <dbReference type="EMBL" id="UNV84737.1"/>
    </source>
</evidence>
<dbReference type="PANTHER" id="PTHR36849:SF1">
    <property type="entry name" value="CYTOPLASMIC PROTEIN"/>
    <property type="match status" value="1"/>
</dbReference>
<dbReference type="Proteomes" id="UP000829455">
    <property type="component" value="Chromosome"/>
</dbReference>
<accession>A0AA36ULP3</accession>
<dbReference type="AlphaFoldDB" id="A0AA36ULP3"/>
<organism evidence="1 3">
    <name type="scientific">Neisseria macacae ATCC 33926</name>
    <dbReference type="NCBI Taxonomy" id="997348"/>
    <lineage>
        <taxon>Bacteria</taxon>
        <taxon>Pseudomonadati</taxon>
        <taxon>Pseudomonadota</taxon>
        <taxon>Betaproteobacteria</taxon>
        <taxon>Neisseriales</taxon>
        <taxon>Neisseriaceae</taxon>
        <taxon>Neisseria</taxon>
    </lineage>
</organism>
<gene>
    <name evidence="1" type="ORF">HMPREF9418_0202</name>
    <name evidence="2" type="ORF">MON40_12145</name>
</gene>
<sequence length="123" mass="14537">MFTVQRIYAYRPDPEQTAVFIDRLYPRGIRKEVFATALWLKDITPSANLRRWYHENPAEHFDGFVSRYHEELHGDTEQTAIRQLLELERQHGSILLLTAVKDPHHSHVSALEQFLGTSFEYRD</sequence>
<evidence type="ECO:0000313" key="3">
    <source>
        <dbReference type="Proteomes" id="UP000004982"/>
    </source>
</evidence>
<name>A0AA36ULP3_9NEIS</name>
<dbReference type="PANTHER" id="PTHR36849">
    <property type="entry name" value="CYTOPLASMIC PROTEIN-RELATED"/>
    <property type="match status" value="1"/>
</dbReference>
<reference evidence="2 4" key="2">
    <citation type="submission" date="2022-03" db="EMBL/GenBank/DDBJ databases">
        <title>Genome sequencing of Neisseria macacae.</title>
        <authorList>
            <person name="Baek M.-G."/>
        </authorList>
    </citation>
    <scope>NUCLEOTIDE SEQUENCE [LARGE SCALE GENOMIC DNA]</scope>
    <source>
        <strain evidence="2 4">ATCC 33926</strain>
    </source>
</reference>
<dbReference type="EC" id="2.1.1.107" evidence="1"/>
<dbReference type="GO" id="GO:0004851">
    <property type="term" value="F:uroporphyrin-III C-methyltransferase activity"/>
    <property type="evidence" value="ECO:0007669"/>
    <property type="project" value="UniProtKB-EC"/>
</dbReference>
<keyword evidence="1" id="KW-0489">Methyltransferase</keyword>
<dbReference type="Proteomes" id="UP000004982">
    <property type="component" value="Unassembled WGS sequence"/>
</dbReference>
<protein>
    <submittedName>
        <fullName evidence="2">DUF488 family protein</fullName>
    </submittedName>
    <submittedName>
        <fullName evidence="1">MarR family transcriptional regulator</fullName>
        <ecNumber evidence="1">2.1.1.107</ecNumber>
    </submittedName>
</protein>
<dbReference type="InterPro" id="IPR052552">
    <property type="entry name" value="YeaO-like"/>
</dbReference>
<dbReference type="GO" id="GO:0032259">
    <property type="term" value="P:methylation"/>
    <property type="evidence" value="ECO:0007669"/>
    <property type="project" value="UniProtKB-KW"/>
</dbReference>
<evidence type="ECO:0000313" key="4">
    <source>
        <dbReference type="Proteomes" id="UP000829455"/>
    </source>
</evidence>
<reference evidence="1 3" key="1">
    <citation type="submission" date="2011-05" db="EMBL/GenBank/DDBJ databases">
        <authorList>
            <person name="Muzny D."/>
            <person name="Qin X."/>
            <person name="Deng J."/>
            <person name="Jiang H."/>
            <person name="Liu Y."/>
            <person name="Qu J."/>
            <person name="Song X.-Z."/>
            <person name="Zhang L."/>
            <person name="Thornton R."/>
            <person name="Coyle M."/>
            <person name="Francisco L."/>
            <person name="Jackson L."/>
            <person name="Javaid M."/>
            <person name="Korchina V."/>
            <person name="Kovar C."/>
            <person name="Mata R."/>
            <person name="Mathew T."/>
            <person name="Ngo R."/>
            <person name="Nguyen L."/>
            <person name="Nguyen N."/>
            <person name="Okwuonu G."/>
            <person name="Ongeri F."/>
            <person name="Pham C."/>
            <person name="Simmons D."/>
            <person name="Wilczek-Boney K."/>
            <person name="Hale W."/>
            <person name="Jakkamsetti A."/>
            <person name="Pham P."/>
            <person name="Ruth R."/>
            <person name="San Lucas F."/>
            <person name="Warren J."/>
            <person name="Zhang J."/>
            <person name="Zhao Z."/>
            <person name="Zhou C."/>
            <person name="Zhu D."/>
            <person name="Lee S."/>
            <person name="Bess C."/>
            <person name="Blankenburg K."/>
            <person name="Forbes L."/>
            <person name="Fu Q."/>
            <person name="Gubbala S."/>
            <person name="Hirani K."/>
            <person name="Jayaseelan J.C."/>
            <person name="Lara F."/>
            <person name="Munidasa M."/>
            <person name="Palculict T."/>
            <person name="Patil S."/>
            <person name="Pu L.-L."/>
            <person name="Saada N."/>
            <person name="Tang L."/>
            <person name="Weissenberger G."/>
            <person name="Zhu Y."/>
            <person name="Hemphill L."/>
            <person name="Shang Y."/>
            <person name="Youmans B."/>
            <person name="Ayvaz T."/>
            <person name="Ross M."/>
            <person name="Santibanez J."/>
            <person name="Aqrawi P."/>
            <person name="Gross S."/>
            <person name="Joshi V."/>
            <person name="Fowler G."/>
            <person name="Nazareth L."/>
            <person name="Reid J."/>
            <person name="Worley K."/>
            <person name="Petrosino J."/>
            <person name="Highlander S."/>
            <person name="Gibbs R."/>
        </authorList>
    </citation>
    <scope>NUCLEOTIDE SEQUENCE [LARGE SCALE GENOMIC DNA]</scope>
    <source>
        <strain evidence="1 3">ATCC 33926</strain>
    </source>
</reference>
<evidence type="ECO:0000313" key="1">
    <source>
        <dbReference type="EMBL" id="EGQ78406.1"/>
    </source>
</evidence>
<dbReference type="RefSeq" id="WP_003776084.1">
    <property type="nucleotide sequence ID" value="NZ_CP094241.1"/>
</dbReference>
<keyword evidence="4" id="KW-1185">Reference proteome</keyword>
<proteinExistence type="predicted"/>
<dbReference type="Pfam" id="PF22752">
    <property type="entry name" value="DUF488-N3i"/>
    <property type="match status" value="1"/>
</dbReference>